<dbReference type="Pfam" id="PF03379">
    <property type="entry name" value="CcmB"/>
    <property type="match status" value="1"/>
</dbReference>
<keyword evidence="3 6" id="KW-0812">Transmembrane</keyword>
<organism evidence="7">
    <name type="scientific">Moramonas marocensis</name>
    <dbReference type="NCBI Taxonomy" id="1805496"/>
    <lineage>
        <taxon>Eukaryota</taxon>
        <taxon>Discoba</taxon>
        <taxon>Jakobida</taxon>
        <taxon>Histionina</taxon>
        <taxon>Moramonas</taxon>
    </lineage>
</organism>
<reference evidence="7" key="1">
    <citation type="submission" date="2015-11" db="EMBL/GenBank/DDBJ databases">
        <authorList>
            <person name="Zhang Y."/>
            <person name="Guo Z."/>
        </authorList>
    </citation>
    <scope>NUCLEOTIDE SEQUENCE</scope>
</reference>
<keyword evidence="4 6" id="KW-1133">Transmembrane helix</keyword>
<evidence type="ECO:0000313" key="7">
    <source>
        <dbReference type="EMBL" id="AML60622.1"/>
    </source>
</evidence>
<evidence type="ECO:0000256" key="2">
    <source>
        <dbReference type="ARBA" id="ARBA00010544"/>
    </source>
</evidence>
<dbReference type="AlphaFoldDB" id="A0A140F2I8"/>
<evidence type="ECO:0000256" key="4">
    <source>
        <dbReference type="ARBA" id="ARBA00022989"/>
    </source>
</evidence>
<comment type="similarity">
    <text evidence="2">Belongs to the CcmB/CycW/HelB family.</text>
</comment>
<feature type="transmembrane region" description="Helical" evidence="6">
    <location>
        <begin position="50"/>
        <end position="71"/>
    </location>
</feature>
<dbReference type="PRINTS" id="PR01414">
    <property type="entry name" value="CCMBBIOGNSIS"/>
</dbReference>
<accession>A0A140F2I8</accession>
<keyword evidence="5 6" id="KW-0472">Membrane</keyword>
<feature type="transmembrane region" description="Helical" evidence="6">
    <location>
        <begin position="210"/>
        <end position="232"/>
    </location>
</feature>
<feature type="transmembrane region" description="Helical" evidence="6">
    <location>
        <begin position="135"/>
        <end position="156"/>
    </location>
</feature>
<comment type="subcellular location">
    <subcellularLocation>
        <location evidence="1">Membrane</location>
        <topology evidence="1">Multi-pass membrane protein</topology>
    </subcellularLocation>
</comment>
<reference evidence="7" key="2">
    <citation type="journal article" date="2016" name="Open Biol.">
        <title>Moramonas marocensis gen. nov., sp. nov.: a jakobid flagellate isolated from desert soil with a bacteria-like, but bloated mitochondrial genome.</title>
        <authorList>
            <person name="Strassert J.F."/>
            <person name="Tikhonenkov D.V."/>
            <person name="Pombert J.F."/>
            <person name="Kolisko M."/>
            <person name="Tai V."/>
            <person name="Mylnikov A.P."/>
            <person name="Keeling P.J."/>
        </authorList>
    </citation>
    <scope>NUCLEOTIDE SEQUENCE</scope>
</reference>
<dbReference type="EMBL" id="KU057171">
    <property type="protein sequence ID" value="AML60622.1"/>
    <property type="molecule type" value="Genomic_DNA"/>
</dbReference>
<sequence>MYRFFLLLYYQLVFHMKQGGSMLNTSLFYLIITSLFPLSMSRDTVLIEKVSIPIISITFFLTLLILVEGFFEKDKTDGSFLEYTFLSNTRPYSINLFGHISLVKMVFKWFILVLSISIVIPFIFILLNIDFKFPTFLSTFFIFLVASPSVLILCVTADGLLMTFRSRASFISLLVMPLNLPILLFMIGYLEKQSTQGHPTFEHSYIHILFKYEVIVVLLISTILFIVFPYSIRYICHDLTHNKIYHQNSYGFDLKKELSKSYRCRGKTKNIQNVYLP</sequence>
<evidence type="ECO:0000256" key="5">
    <source>
        <dbReference type="ARBA" id="ARBA00023136"/>
    </source>
</evidence>
<feature type="transmembrane region" description="Helical" evidence="6">
    <location>
        <begin position="21"/>
        <end position="38"/>
    </location>
</feature>
<dbReference type="InterPro" id="IPR003544">
    <property type="entry name" value="Cyt_c_biogenesis_CcmB"/>
</dbReference>
<protein>
    <submittedName>
        <fullName evidence="7">ABC transporter channel subunit</fullName>
    </submittedName>
</protein>
<gene>
    <name evidence="7" type="ORF">Mmmito_0042</name>
</gene>
<evidence type="ECO:0000256" key="6">
    <source>
        <dbReference type="SAM" id="Phobius"/>
    </source>
</evidence>
<name>A0A140F2I8_9EUKA</name>
<dbReference type="GO" id="GO:0017004">
    <property type="term" value="P:cytochrome complex assembly"/>
    <property type="evidence" value="ECO:0007669"/>
    <property type="project" value="InterPro"/>
</dbReference>
<dbReference type="GO" id="GO:0016020">
    <property type="term" value="C:membrane"/>
    <property type="evidence" value="ECO:0007669"/>
    <property type="project" value="UniProtKB-SubCell"/>
</dbReference>
<evidence type="ECO:0000256" key="3">
    <source>
        <dbReference type="ARBA" id="ARBA00022692"/>
    </source>
</evidence>
<evidence type="ECO:0000256" key="1">
    <source>
        <dbReference type="ARBA" id="ARBA00004141"/>
    </source>
</evidence>
<keyword evidence="7" id="KW-0496">Mitochondrion</keyword>
<geneLocation type="mitochondrion" evidence="7"/>
<proteinExistence type="inferred from homology"/>
<feature type="transmembrane region" description="Helical" evidence="6">
    <location>
        <begin position="168"/>
        <end position="190"/>
    </location>
</feature>
<dbReference type="GO" id="GO:0015232">
    <property type="term" value="F:heme transmembrane transporter activity"/>
    <property type="evidence" value="ECO:0007669"/>
    <property type="project" value="InterPro"/>
</dbReference>
<feature type="transmembrane region" description="Helical" evidence="6">
    <location>
        <begin position="109"/>
        <end position="129"/>
    </location>
</feature>